<feature type="transmembrane region" description="Helical" evidence="1">
    <location>
        <begin position="77"/>
        <end position="103"/>
    </location>
</feature>
<feature type="transmembrane region" description="Helical" evidence="1">
    <location>
        <begin position="37"/>
        <end position="57"/>
    </location>
</feature>
<evidence type="ECO:0000256" key="1">
    <source>
        <dbReference type="SAM" id="Phobius"/>
    </source>
</evidence>
<dbReference type="EMBL" id="LT670818">
    <property type="protein sequence ID" value="SHG40702.1"/>
    <property type="molecule type" value="Genomic_DNA"/>
</dbReference>
<organism evidence="2 3">
    <name type="scientific">Bradyrhizobium erythrophlei</name>
    <dbReference type="NCBI Taxonomy" id="1437360"/>
    <lineage>
        <taxon>Bacteria</taxon>
        <taxon>Pseudomonadati</taxon>
        <taxon>Pseudomonadota</taxon>
        <taxon>Alphaproteobacteria</taxon>
        <taxon>Hyphomicrobiales</taxon>
        <taxon>Nitrobacteraceae</taxon>
        <taxon>Bradyrhizobium</taxon>
    </lineage>
</organism>
<sequence length="128" mass="14447">MVFMFLLKMLLASPVTYLGFIMAIVAPSMFNWKPNALLWLLALLLNFPSLQVLYLASSHYGSWVDGNTDHLVDAPPMAVVDSLIIFFWGTGGAGLGLVLWLVLPERLRAIRPARAIFSRNFWRARRPD</sequence>
<feature type="transmembrane region" description="Helical" evidence="1">
    <location>
        <begin position="6"/>
        <end position="25"/>
    </location>
</feature>
<gene>
    <name evidence="2" type="ORF">SAMN05444169_2281</name>
</gene>
<dbReference type="RefSeq" id="WP_079566059.1">
    <property type="nucleotide sequence ID" value="NZ_LT670818.1"/>
</dbReference>
<name>A0A1M5JJG2_9BRAD</name>
<dbReference type="AlphaFoldDB" id="A0A1M5JJG2"/>
<evidence type="ECO:0000313" key="2">
    <source>
        <dbReference type="EMBL" id="SHG40702.1"/>
    </source>
</evidence>
<protein>
    <submittedName>
        <fullName evidence="2">Uncharacterized protein</fullName>
    </submittedName>
</protein>
<keyword evidence="1" id="KW-1133">Transmembrane helix</keyword>
<evidence type="ECO:0000313" key="3">
    <source>
        <dbReference type="Proteomes" id="UP000190675"/>
    </source>
</evidence>
<keyword evidence="1" id="KW-0812">Transmembrane</keyword>
<dbReference type="Proteomes" id="UP000190675">
    <property type="component" value="Chromosome I"/>
</dbReference>
<reference evidence="2 3" key="1">
    <citation type="submission" date="2016-11" db="EMBL/GenBank/DDBJ databases">
        <authorList>
            <person name="Jaros S."/>
            <person name="Januszkiewicz K."/>
            <person name="Wedrychowicz H."/>
        </authorList>
    </citation>
    <scope>NUCLEOTIDE SEQUENCE [LARGE SCALE GENOMIC DNA]</scope>
    <source>
        <strain evidence="2 3">GAS242</strain>
    </source>
</reference>
<proteinExistence type="predicted"/>
<keyword evidence="1" id="KW-0472">Membrane</keyword>
<accession>A0A1M5JJG2</accession>